<dbReference type="PROSITE" id="PS51257">
    <property type="entry name" value="PROKAR_LIPOPROTEIN"/>
    <property type="match status" value="1"/>
</dbReference>
<comment type="caution">
    <text evidence="3">The sequence shown here is derived from an EMBL/GenBank/DDBJ whole genome shotgun (WGS) entry which is preliminary data.</text>
</comment>
<keyword evidence="4" id="KW-1185">Reference proteome</keyword>
<evidence type="ECO:0000256" key="2">
    <source>
        <dbReference type="SAM" id="SignalP"/>
    </source>
</evidence>
<organism evidence="3 4">
    <name type="scientific">Paenibacillus methanolicus</name>
    <dbReference type="NCBI Taxonomy" id="582686"/>
    <lineage>
        <taxon>Bacteria</taxon>
        <taxon>Bacillati</taxon>
        <taxon>Bacillota</taxon>
        <taxon>Bacilli</taxon>
        <taxon>Bacillales</taxon>
        <taxon>Paenibacillaceae</taxon>
        <taxon>Paenibacillus</taxon>
    </lineage>
</organism>
<accession>A0A5S5CAV5</accession>
<feature type="signal peptide" evidence="2">
    <location>
        <begin position="1"/>
        <end position="21"/>
    </location>
</feature>
<dbReference type="AlphaFoldDB" id="A0A5S5CAV5"/>
<keyword evidence="2" id="KW-0732">Signal</keyword>
<protein>
    <submittedName>
        <fullName evidence="3">Uncharacterized protein</fullName>
    </submittedName>
</protein>
<sequence>MVFAKRLRQAATLAMTLTVMAAMMGCGKEEAPTPPTAPTPAPASTAADAGQTQNEPAEPDVEGKPADDGQPADEPQSLEQASAKDGRKFLDALKLQDTNALSNLMSHAENEYTEADMTKVAEGFRLYFDGLEELQLRFESSEQSDERYIQHYAITGTKDGKTRELAFQISYAKTQGTDAIRDDARREPLYDSPLISRYPYAALEIERYVQALREQDKESAALHLGLVEDNKETKATVERLLRKYADSFDLKTATIFPKDYDELNDQFGFELRDDGGRTHELRLAGDGLRISDDWTTE</sequence>
<gene>
    <name evidence="3" type="ORF">BCM02_103136</name>
</gene>
<feature type="region of interest" description="Disordered" evidence="1">
    <location>
        <begin position="29"/>
        <end position="81"/>
    </location>
</feature>
<reference evidence="3 4" key="1">
    <citation type="submission" date="2019-07" db="EMBL/GenBank/DDBJ databases">
        <title>Genomic Encyclopedia of Type Strains, Phase III (KMG-III): the genomes of soil and plant-associated and newly described type strains.</title>
        <authorList>
            <person name="Whitman W."/>
        </authorList>
    </citation>
    <scope>NUCLEOTIDE SEQUENCE [LARGE SCALE GENOMIC DNA]</scope>
    <source>
        <strain evidence="3 4">BL24</strain>
    </source>
</reference>
<evidence type="ECO:0000313" key="3">
    <source>
        <dbReference type="EMBL" id="TYP76474.1"/>
    </source>
</evidence>
<dbReference type="EMBL" id="VNHS01000003">
    <property type="protein sequence ID" value="TYP76474.1"/>
    <property type="molecule type" value="Genomic_DNA"/>
</dbReference>
<dbReference type="RefSeq" id="WP_148928895.1">
    <property type="nucleotide sequence ID" value="NZ_VNHS01000003.1"/>
</dbReference>
<feature type="chain" id="PRO_5038561410" evidence="2">
    <location>
        <begin position="22"/>
        <end position="297"/>
    </location>
</feature>
<dbReference type="OrthoDB" id="2617129at2"/>
<proteinExistence type="predicted"/>
<evidence type="ECO:0000313" key="4">
    <source>
        <dbReference type="Proteomes" id="UP000323257"/>
    </source>
</evidence>
<name>A0A5S5CAV5_9BACL</name>
<evidence type="ECO:0000256" key="1">
    <source>
        <dbReference type="SAM" id="MobiDB-lite"/>
    </source>
</evidence>
<dbReference type="Proteomes" id="UP000323257">
    <property type="component" value="Unassembled WGS sequence"/>
</dbReference>
<feature type="compositionally biased region" description="Pro residues" evidence="1">
    <location>
        <begin position="32"/>
        <end position="41"/>
    </location>
</feature>